<dbReference type="GeneID" id="106465558"/>
<dbReference type="PROSITE" id="PS51180">
    <property type="entry name" value="BRO1"/>
    <property type="match status" value="1"/>
</dbReference>
<dbReference type="InterPro" id="IPR038898">
    <property type="entry name" value="BROX"/>
</dbReference>
<evidence type="ECO:0000256" key="2">
    <source>
        <dbReference type="SAM" id="MobiDB-lite"/>
    </source>
</evidence>
<dbReference type="PANTHER" id="PTHR23032">
    <property type="entry name" value="BRO1 DOMAIN-CONTAINING PROTEIN BROX"/>
    <property type="match status" value="1"/>
</dbReference>
<dbReference type="InterPro" id="IPR004328">
    <property type="entry name" value="BRO1_dom"/>
</dbReference>
<comment type="similarity">
    <text evidence="1">Belongs to the BROX family.</text>
</comment>
<proteinExistence type="inferred from homology"/>
<dbReference type="PANTHER" id="PTHR23032:SF13">
    <property type="entry name" value="BRO1 DOMAIN-CONTAINING PROTEIN BROX"/>
    <property type="match status" value="1"/>
</dbReference>
<reference evidence="5" key="1">
    <citation type="submission" date="2025-08" db="UniProtKB">
        <authorList>
            <consortium name="RefSeq"/>
        </authorList>
    </citation>
    <scope>IDENTIFICATION</scope>
    <source>
        <tissue evidence="5">Muscle</tissue>
    </source>
</reference>
<feature type="compositionally biased region" description="Polar residues" evidence="2">
    <location>
        <begin position="402"/>
        <end position="420"/>
    </location>
</feature>
<dbReference type="Pfam" id="PF03097">
    <property type="entry name" value="BRO1"/>
    <property type="match status" value="1"/>
</dbReference>
<name>A0ABM1BFZ0_LIMPO</name>
<protein>
    <submittedName>
        <fullName evidence="5">BRO1 domain-containing protein BROX-like</fullName>
    </submittedName>
</protein>
<dbReference type="Proteomes" id="UP000694941">
    <property type="component" value="Unplaced"/>
</dbReference>
<gene>
    <name evidence="5" type="primary">LOC106465558</name>
</gene>
<feature type="region of interest" description="Disordered" evidence="2">
    <location>
        <begin position="384"/>
        <end position="420"/>
    </location>
</feature>
<organism evidence="4 5">
    <name type="scientific">Limulus polyphemus</name>
    <name type="common">Atlantic horseshoe crab</name>
    <dbReference type="NCBI Taxonomy" id="6850"/>
    <lineage>
        <taxon>Eukaryota</taxon>
        <taxon>Metazoa</taxon>
        <taxon>Ecdysozoa</taxon>
        <taxon>Arthropoda</taxon>
        <taxon>Chelicerata</taxon>
        <taxon>Merostomata</taxon>
        <taxon>Xiphosura</taxon>
        <taxon>Limulidae</taxon>
        <taxon>Limulus</taxon>
    </lineage>
</organism>
<evidence type="ECO:0000256" key="1">
    <source>
        <dbReference type="ARBA" id="ARBA00008901"/>
    </source>
</evidence>
<sequence>MAHWFHRNPLKATVNVRFAIKVFSNDGQALKICSELTQARNSLLELLCDPNHTVTAVETALNNYLALLQGLFIAADERGGESKLRYALRFRWTNSLLGNTPSSQQDVVFELVSVCQNTAIWLMKHAAVNAGKDEVAMEEAKEIHKCLRKAAGIFHSIQEQYVTQLLEKPEPGSDLDSHVITCYINQCTAEAQEVTIARAIELKHSPSLISALSNETYKMYNAAADTISSLDPSKFGKWKKYFQLKSLFYLAYAYCYAGENLLAQEKCGEAIRALQESDKYYTLTGKLCKDYAHTKGPGTSAKPEQHLFFRKLGPVVKRTLDKCERENGFIFHQRVPYDPPELELKATYGLVSPEEFKLPTISPLWTPVTYAAFDVSQINPLDPANSNAAAKAEGEIPPVQEVNVQPTSKDPKNTSGCNIQ</sequence>
<dbReference type="CDD" id="cd09243">
    <property type="entry name" value="BRO1_Brox_like"/>
    <property type="match status" value="1"/>
</dbReference>
<dbReference type="SMART" id="SM01041">
    <property type="entry name" value="BRO1"/>
    <property type="match status" value="1"/>
</dbReference>
<evidence type="ECO:0000313" key="5">
    <source>
        <dbReference type="RefSeq" id="XP_013781239.1"/>
    </source>
</evidence>
<feature type="domain" description="BRO1" evidence="3">
    <location>
        <begin position="22"/>
        <end position="420"/>
    </location>
</feature>
<evidence type="ECO:0000259" key="3">
    <source>
        <dbReference type="PROSITE" id="PS51180"/>
    </source>
</evidence>
<dbReference type="Gene3D" id="1.25.40.280">
    <property type="entry name" value="alix/aip1 like domains"/>
    <property type="match status" value="1"/>
</dbReference>
<keyword evidence="4" id="KW-1185">Reference proteome</keyword>
<evidence type="ECO:0000313" key="4">
    <source>
        <dbReference type="Proteomes" id="UP000694941"/>
    </source>
</evidence>
<dbReference type="InterPro" id="IPR038499">
    <property type="entry name" value="BRO1_sf"/>
</dbReference>
<dbReference type="RefSeq" id="XP_013781239.1">
    <property type="nucleotide sequence ID" value="XM_013925785.2"/>
</dbReference>
<accession>A0ABM1BFZ0</accession>